<evidence type="ECO:0000256" key="8">
    <source>
        <dbReference type="SAM" id="MobiDB-lite"/>
    </source>
</evidence>
<evidence type="ECO:0000256" key="6">
    <source>
        <dbReference type="ARBA" id="ARBA00023159"/>
    </source>
</evidence>
<comment type="subcellular location">
    <subcellularLocation>
        <location evidence="1">Nucleus</location>
    </subcellularLocation>
</comment>
<dbReference type="GO" id="GO:0046872">
    <property type="term" value="F:metal ion binding"/>
    <property type="evidence" value="ECO:0007669"/>
    <property type="project" value="UniProtKB-KW"/>
</dbReference>
<keyword evidence="7" id="KW-0539">Nucleus</keyword>
<evidence type="ECO:0000256" key="1">
    <source>
        <dbReference type="ARBA" id="ARBA00004123"/>
    </source>
</evidence>
<dbReference type="Pfam" id="PF05142">
    <property type="entry name" value="DUF702"/>
    <property type="match status" value="1"/>
</dbReference>
<feature type="region of interest" description="Disordered" evidence="8">
    <location>
        <begin position="54"/>
        <end position="77"/>
    </location>
</feature>
<keyword evidence="5" id="KW-0238">DNA-binding</keyword>
<keyword evidence="4" id="KW-0862">Zinc</keyword>
<name>A0A5B7C8J1_DAVIN</name>
<evidence type="ECO:0000256" key="3">
    <source>
        <dbReference type="ARBA" id="ARBA00022723"/>
    </source>
</evidence>
<dbReference type="GO" id="GO:0003677">
    <property type="term" value="F:DNA binding"/>
    <property type="evidence" value="ECO:0007669"/>
    <property type="project" value="UniProtKB-KW"/>
</dbReference>
<dbReference type="GO" id="GO:0005634">
    <property type="term" value="C:nucleus"/>
    <property type="evidence" value="ECO:0007669"/>
    <property type="project" value="UniProtKB-SubCell"/>
</dbReference>
<dbReference type="AlphaFoldDB" id="A0A5B7C8J1"/>
<accession>A0A5B7C8J1</accession>
<dbReference type="InterPro" id="IPR007818">
    <property type="entry name" value="SHI"/>
</dbReference>
<evidence type="ECO:0000256" key="2">
    <source>
        <dbReference type="ARBA" id="ARBA00006911"/>
    </source>
</evidence>
<evidence type="ECO:0000256" key="5">
    <source>
        <dbReference type="ARBA" id="ARBA00023125"/>
    </source>
</evidence>
<keyword evidence="6" id="KW-0010">Activator</keyword>
<evidence type="ECO:0000256" key="4">
    <source>
        <dbReference type="ARBA" id="ARBA00022833"/>
    </source>
</evidence>
<dbReference type="InterPro" id="IPR006510">
    <property type="entry name" value="Znf_LRP1"/>
</dbReference>
<comment type="similarity">
    <text evidence="2">Belongs to the SHI protein family.</text>
</comment>
<dbReference type="PANTHER" id="PTHR31604">
    <property type="entry name" value="PROTEIN LATERAL ROOT PRIMORDIUM 1"/>
    <property type="match status" value="1"/>
</dbReference>
<organism evidence="9">
    <name type="scientific">Davidia involucrata</name>
    <name type="common">Dove tree</name>
    <dbReference type="NCBI Taxonomy" id="16924"/>
    <lineage>
        <taxon>Eukaryota</taxon>
        <taxon>Viridiplantae</taxon>
        <taxon>Streptophyta</taxon>
        <taxon>Embryophyta</taxon>
        <taxon>Tracheophyta</taxon>
        <taxon>Spermatophyta</taxon>
        <taxon>Magnoliopsida</taxon>
        <taxon>eudicotyledons</taxon>
        <taxon>Gunneridae</taxon>
        <taxon>Pentapetalae</taxon>
        <taxon>asterids</taxon>
        <taxon>Cornales</taxon>
        <taxon>Nyssaceae</taxon>
        <taxon>Davidia</taxon>
    </lineage>
</organism>
<dbReference type="GO" id="GO:0045893">
    <property type="term" value="P:positive regulation of DNA-templated transcription"/>
    <property type="evidence" value="ECO:0007669"/>
    <property type="project" value="TreeGrafter"/>
</dbReference>
<dbReference type="EMBL" id="GHES01046596">
    <property type="protein sequence ID" value="MPA77155.1"/>
    <property type="molecule type" value="Transcribed_RNA"/>
</dbReference>
<gene>
    <name evidence="9" type="ORF">Din_046596</name>
</gene>
<reference evidence="9" key="1">
    <citation type="submission" date="2019-08" db="EMBL/GenBank/DDBJ databases">
        <title>Reference gene set and small RNA set construction with multiple tissues from Davidia involucrata Baill.</title>
        <authorList>
            <person name="Yang H."/>
            <person name="Zhou C."/>
            <person name="Li G."/>
            <person name="Wang J."/>
            <person name="Gao P."/>
            <person name="Wang M."/>
            <person name="Wang R."/>
            <person name="Zhao Y."/>
        </authorList>
    </citation>
    <scope>NUCLEOTIDE SEQUENCE</scope>
    <source>
        <tissue evidence="9">Mixed with DoveR01_LX</tissue>
    </source>
</reference>
<dbReference type="InterPro" id="IPR006511">
    <property type="entry name" value="SHI_C"/>
</dbReference>
<sequence length="191" mass="21326">MRQGGSGSSSSTSRCQDCGNQAKRDCVYMRCRTCCKNRGFQCETHVKTTWVPVSKRRPKHPQLPTIQQQHPLHGPNPKTYRDNHPSSSGFEVMGNFPAEVNSTAAVFQCIRVRSHDNAIDQYAYQTAVNIGGHVFKGILYDQGLEIESSYGGLLHQPNLITTTTIHTTTSYPTPLNPFMPAGTQYFPYQKS</sequence>
<dbReference type="NCBIfam" id="TIGR01623">
    <property type="entry name" value="put_zinc_LRP1"/>
    <property type="match status" value="1"/>
</dbReference>
<evidence type="ECO:0000256" key="7">
    <source>
        <dbReference type="ARBA" id="ARBA00023242"/>
    </source>
</evidence>
<proteinExistence type="inferred from homology"/>
<dbReference type="GO" id="GO:0003700">
    <property type="term" value="F:DNA-binding transcription factor activity"/>
    <property type="evidence" value="ECO:0007669"/>
    <property type="project" value="InterPro"/>
</dbReference>
<keyword evidence="3" id="KW-0479">Metal-binding</keyword>
<protein>
    <submittedName>
        <fullName evidence="9">Uncharacterized protein</fullName>
    </submittedName>
</protein>
<evidence type="ECO:0000313" key="9">
    <source>
        <dbReference type="EMBL" id="MPA77155.1"/>
    </source>
</evidence>
<dbReference type="PANTHER" id="PTHR31604:SF54">
    <property type="entry name" value="PROTEIN SHI RELATED SEQUENCE 1"/>
    <property type="match status" value="1"/>
</dbReference>
<dbReference type="NCBIfam" id="TIGR01624">
    <property type="entry name" value="LRP1_Cterm"/>
    <property type="match status" value="1"/>
</dbReference>